<accession>A0A0L0V0R9</accession>
<reference evidence="3" key="1">
    <citation type="submission" date="2014-03" db="EMBL/GenBank/DDBJ databases">
        <title>The Genome Sequence of Puccinia striiformis f. sp. tritici PST-78.</title>
        <authorList>
            <consortium name="The Broad Institute Genome Sequencing Platform"/>
            <person name="Cuomo C."/>
            <person name="Hulbert S."/>
            <person name="Chen X."/>
            <person name="Walker B."/>
            <person name="Young S.K."/>
            <person name="Zeng Q."/>
            <person name="Gargeya S."/>
            <person name="Fitzgerald M."/>
            <person name="Haas B."/>
            <person name="Abouelleil A."/>
            <person name="Alvarado L."/>
            <person name="Arachchi H.M."/>
            <person name="Berlin A.M."/>
            <person name="Chapman S.B."/>
            <person name="Goldberg J."/>
            <person name="Griggs A."/>
            <person name="Gujja S."/>
            <person name="Hansen M."/>
            <person name="Howarth C."/>
            <person name="Imamovic A."/>
            <person name="Larimer J."/>
            <person name="McCowan C."/>
            <person name="Montmayeur A."/>
            <person name="Murphy C."/>
            <person name="Neiman D."/>
            <person name="Pearson M."/>
            <person name="Priest M."/>
            <person name="Roberts A."/>
            <person name="Saif S."/>
            <person name="Shea T."/>
            <person name="Sisk P."/>
            <person name="Sykes S."/>
            <person name="Wortman J."/>
            <person name="Nusbaum C."/>
            <person name="Birren B."/>
        </authorList>
    </citation>
    <scope>NUCLEOTIDE SEQUENCE [LARGE SCALE GENOMIC DNA]</scope>
    <source>
        <strain evidence="3">race PST-78</strain>
    </source>
</reference>
<name>A0A0L0V0R9_9BASI</name>
<comment type="caution">
    <text evidence="2">The sequence shown here is derived from an EMBL/GenBank/DDBJ whole genome shotgun (WGS) entry which is preliminary data.</text>
</comment>
<feature type="region of interest" description="Disordered" evidence="1">
    <location>
        <begin position="26"/>
        <end position="51"/>
    </location>
</feature>
<dbReference type="Proteomes" id="UP000054564">
    <property type="component" value="Unassembled WGS sequence"/>
</dbReference>
<keyword evidence="3" id="KW-1185">Reference proteome</keyword>
<evidence type="ECO:0000313" key="3">
    <source>
        <dbReference type="Proteomes" id="UP000054564"/>
    </source>
</evidence>
<gene>
    <name evidence="2" type="ORF">PSTG_13985</name>
</gene>
<protein>
    <submittedName>
        <fullName evidence="2">Uncharacterized protein</fullName>
    </submittedName>
</protein>
<evidence type="ECO:0000313" key="2">
    <source>
        <dbReference type="EMBL" id="KNE92599.1"/>
    </source>
</evidence>
<evidence type="ECO:0000256" key="1">
    <source>
        <dbReference type="SAM" id="MobiDB-lite"/>
    </source>
</evidence>
<proteinExistence type="predicted"/>
<sequence>MLSYNTDGLAHSLSKKEFPLLRQHKPDTITDLQTPTPDPVLVEGGEEWEVE</sequence>
<organism evidence="2 3">
    <name type="scientific">Puccinia striiformis f. sp. tritici PST-78</name>
    <dbReference type="NCBI Taxonomy" id="1165861"/>
    <lineage>
        <taxon>Eukaryota</taxon>
        <taxon>Fungi</taxon>
        <taxon>Dikarya</taxon>
        <taxon>Basidiomycota</taxon>
        <taxon>Pucciniomycotina</taxon>
        <taxon>Pucciniomycetes</taxon>
        <taxon>Pucciniales</taxon>
        <taxon>Pucciniaceae</taxon>
        <taxon>Puccinia</taxon>
    </lineage>
</organism>
<dbReference type="EMBL" id="AJIL01000159">
    <property type="protein sequence ID" value="KNE92599.1"/>
    <property type="molecule type" value="Genomic_DNA"/>
</dbReference>
<dbReference type="AlphaFoldDB" id="A0A0L0V0R9"/>